<sequence length="152" mass="17749">MNTEMTISILNSFIIINDARIERYKTASTDAEESFLKKTFINFQKTSQACKSQLTAEIIKLGGTPVIEKNHESFLDMIWLKISKILISKDSQDIIYSCNRNDNIIIQTYYEAIYNNPEYLTNKQKAMLNDQYYLINEDRAMMKSLKKQSTTY</sequence>
<comment type="caution">
    <text evidence="2">The sequence shown here is derived from an EMBL/GenBank/DDBJ whole genome shotgun (WGS) entry which is preliminary data.</text>
</comment>
<dbReference type="PATRIC" id="fig|1086011.3.peg.3402"/>
<protein>
    <recommendedName>
        <fullName evidence="1">DUF2383 domain-containing protein</fullName>
    </recommendedName>
</protein>
<evidence type="ECO:0000313" key="2">
    <source>
        <dbReference type="EMBL" id="EIA07199.1"/>
    </source>
</evidence>
<organism evidence="2 3">
    <name type="scientific">Flavobacterium frigoris (strain PS1)</name>
    <dbReference type="NCBI Taxonomy" id="1086011"/>
    <lineage>
        <taxon>Bacteria</taxon>
        <taxon>Pseudomonadati</taxon>
        <taxon>Bacteroidota</taxon>
        <taxon>Flavobacteriia</taxon>
        <taxon>Flavobacteriales</taxon>
        <taxon>Flavobacteriaceae</taxon>
        <taxon>Flavobacterium</taxon>
    </lineage>
</organism>
<dbReference type="AlphaFoldDB" id="H7FWC4"/>
<dbReference type="STRING" id="1086011.HJ01_03471"/>
<dbReference type="InterPro" id="IPR012347">
    <property type="entry name" value="Ferritin-like"/>
</dbReference>
<reference evidence="2 3" key="1">
    <citation type="journal article" date="2014" name="Acta Crystallogr. D">
        <title>Structure-based characterization and antifreeze properties of a hyperactive ice-binding protein from the Antarctic bacterium Flavobacterium frigoris PS1.</title>
        <authorList>
            <person name="Do H."/>
            <person name="Kim S.J."/>
            <person name="Kim H.J."/>
            <person name="Lee J.H."/>
        </authorList>
    </citation>
    <scope>NUCLEOTIDE SEQUENCE [LARGE SCALE GENOMIC DNA]</scope>
    <source>
        <strain evidence="2 3">PS1</strain>
    </source>
</reference>
<gene>
    <name evidence="2" type="ORF">HJ01_03471</name>
</gene>
<dbReference type="EMBL" id="AHKF01000032">
    <property type="protein sequence ID" value="EIA07199.1"/>
    <property type="molecule type" value="Genomic_DNA"/>
</dbReference>
<proteinExistence type="predicted"/>
<dbReference type="Proteomes" id="UP000005566">
    <property type="component" value="Unassembled WGS sequence"/>
</dbReference>
<name>H7FWC4_FLAFP</name>
<feature type="domain" description="DUF2383" evidence="1">
    <location>
        <begin position="6"/>
        <end position="113"/>
    </location>
</feature>
<dbReference type="OrthoDB" id="282393at2"/>
<dbReference type="Pfam" id="PF09537">
    <property type="entry name" value="DUF2383"/>
    <property type="match status" value="1"/>
</dbReference>
<keyword evidence="3" id="KW-1185">Reference proteome</keyword>
<dbReference type="eggNOG" id="ENOG5032D31">
    <property type="taxonomic scope" value="Bacteria"/>
</dbReference>
<evidence type="ECO:0000313" key="3">
    <source>
        <dbReference type="Proteomes" id="UP000005566"/>
    </source>
</evidence>
<dbReference type="RefSeq" id="WP_007139649.1">
    <property type="nucleotide sequence ID" value="NZ_AHKF01000032.1"/>
</dbReference>
<dbReference type="InterPro" id="IPR019052">
    <property type="entry name" value="DUF2383"/>
</dbReference>
<accession>H7FWC4</accession>
<evidence type="ECO:0000259" key="1">
    <source>
        <dbReference type="Pfam" id="PF09537"/>
    </source>
</evidence>
<dbReference type="Gene3D" id="1.20.1260.10">
    <property type="match status" value="1"/>
</dbReference>